<keyword evidence="4" id="KW-0520">NAD</keyword>
<evidence type="ECO:0000313" key="8">
    <source>
        <dbReference type="Proteomes" id="UP000184383"/>
    </source>
</evidence>
<keyword evidence="3" id="KW-0548">Nucleotidyltransferase</keyword>
<feature type="region of interest" description="Disordered" evidence="5">
    <location>
        <begin position="812"/>
        <end position="900"/>
    </location>
</feature>
<dbReference type="Pfam" id="PF00644">
    <property type="entry name" value="PARP"/>
    <property type="match status" value="1"/>
</dbReference>
<dbReference type="InterPro" id="IPR016135">
    <property type="entry name" value="UBQ-conjugating_enzyme/RWD"/>
</dbReference>
<dbReference type="SUPFAM" id="SSF54495">
    <property type="entry name" value="UBC-like"/>
    <property type="match status" value="1"/>
</dbReference>
<dbReference type="EMBL" id="KV878214">
    <property type="protein sequence ID" value="OJJ33340.1"/>
    <property type="molecule type" value="Genomic_DNA"/>
</dbReference>
<evidence type="ECO:0000256" key="5">
    <source>
        <dbReference type="SAM" id="MobiDB-lite"/>
    </source>
</evidence>
<dbReference type="RefSeq" id="XP_040687017.1">
    <property type="nucleotide sequence ID" value="XM_040828629.1"/>
</dbReference>
<dbReference type="Gene3D" id="3.10.110.10">
    <property type="entry name" value="Ubiquitin Conjugating Enzyme"/>
    <property type="match status" value="1"/>
</dbReference>
<dbReference type="VEuPathDB" id="FungiDB:ASPWEDRAFT_116048"/>
<accession>A0A1L9REI7</accession>
<keyword evidence="8" id="KW-1185">Reference proteome</keyword>
<dbReference type="InterPro" id="IPR051838">
    <property type="entry name" value="ARTD_PARP"/>
</dbReference>
<gene>
    <name evidence="7" type="ORF">ASPWEDRAFT_116048</name>
</gene>
<dbReference type="AlphaFoldDB" id="A0A1L9REI7"/>
<dbReference type="FunFam" id="3.10.110.10:FF:000107">
    <property type="entry name" value="Ubiquitin conjugating enzyme, putative"/>
    <property type="match status" value="1"/>
</dbReference>
<dbReference type="InterPro" id="IPR000608">
    <property type="entry name" value="UBC"/>
</dbReference>
<feature type="compositionally biased region" description="Basic residues" evidence="5">
    <location>
        <begin position="868"/>
        <end position="883"/>
    </location>
</feature>
<dbReference type="InterPro" id="IPR012317">
    <property type="entry name" value="Poly(ADP-ribose)pol_cat_dom"/>
</dbReference>
<feature type="compositionally biased region" description="Acidic residues" evidence="5">
    <location>
        <begin position="117"/>
        <end position="145"/>
    </location>
</feature>
<evidence type="ECO:0000256" key="1">
    <source>
        <dbReference type="ARBA" id="ARBA00022676"/>
    </source>
</evidence>
<dbReference type="GO" id="GO:0016779">
    <property type="term" value="F:nucleotidyltransferase activity"/>
    <property type="evidence" value="ECO:0007669"/>
    <property type="project" value="UniProtKB-KW"/>
</dbReference>
<evidence type="ECO:0000256" key="2">
    <source>
        <dbReference type="ARBA" id="ARBA00022679"/>
    </source>
</evidence>
<dbReference type="STRING" id="1073089.A0A1L9REI7"/>
<proteinExistence type="predicted"/>
<evidence type="ECO:0000256" key="3">
    <source>
        <dbReference type="ARBA" id="ARBA00022695"/>
    </source>
</evidence>
<feature type="region of interest" description="Disordered" evidence="5">
    <location>
        <begin position="109"/>
        <end position="149"/>
    </location>
</feature>
<evidence type="ECO:0000256" key="4">
    <source>
        <dbReference type="ARBA" id="ARBA00023027"/>
    </source>
</evidence>
<dbReference type="SUPFAM" id="SSF56399">
    <property type="entry name" value="ADP-ribosylation"/>
    <property type="match status" value="1"/>
</dbReference>
<dbReference type="CDD" id="cd23802">
    <property type="entry name" value="UBCc_UBE2Q"/>
    <property type="match status" value="1"/>
</dbReference>
<organism evidence="7 8">
    <name type="scientific">Aspergillus wentii DTO 134E9</name>
    <dbReference type="NCBI Taxonomy" id="1073089"/>
    <lineage>
        <taxon>Eukaryota</taxon>
        <taxon>Fungi</taxon>
        <taxon>Dikarya</taxon>
        <taxon>Ascomycota</taxon>
        <taxon>Pezizomycotina</taxon>
        <taxon>Eurotiomycetes</taxon>
        <taxon>Eurotiomycetidae</taxon>
        <taxon>Eurotiales</taxon>
        <taxon>Aspergillaceae</taxon>
        <taxon>Aspergillus</taxon>
        <taxon>Aspergillus subgen. Cremei</taxon>
    </lineage>
</organism>
<dbReference type="Gene3D" id="3.90.228.10">
    <property type="match status" value="1"/>
</dbReference>
<feature type="compositionally biased region" description="Basic and acidic residues" evidence="5">
    <location>
        <begin position="936"/>
        <end position="946"/>
    </location>
</feature>
<feature type="domain" description="UBC core" evidence="6">
    <location>
        <begin position="972"/>
        <end position="1138"/>
    </location>
</feature>
<dbReference type="Proteomes" id="UP000184383">
    <property type="component" value="Unassembled WGS sequence"/>
</dbReference>
<dbReference type="OrthoDB" id="109543at2759"/>
<dbReference type="GO" id="GO:0003950">
    <property type="term" value="F:NAD+ poly-ADP-ribosyltransferase activity"/>
    <property type="evidence" value="ECO:0007669"/>
    <property type="project" value="InterPro"/>
</dbReference>
<sequence>MPRKDFQRDFTQAAIPGNFPHLSAVKSGDHDGSISFTFKSPLFYDSIDFQAIVSDSSDYPKHHEYFVFATSDNVPAAVTAALENAQLAGSSVQGMLSTIDALVDRALSGRDSQTPEPLEDGSDFSASDDEPLLDDDEMDWEESSDNELTPLKPESELRKMIRRDLRAVRNAGFKVGYLGAPTGSIIICVSCRIGKLGISAEAMQAWKVNPSEYLVLLIRYPSTYLDLKAVLYDIGDAKSSFMQMHVGLCNSYKPSLEDALQAFQGVSVKQQAETRPTASPKVTGLTLNRLFIDRPLKTLLNERFLKILGYRLRNGFSWTGAELYYQTNQGKIMDTGDALADEYFEPDSWASSTPDFLSADHMTDTSCEPSELSLPLLAMQFTLRHFVKCTEFCLVCHCRTGDSFEALKPYVCSNGLCLYQYIALGMGPSLEYEIRSQPNVVDMLISLTYARAASGRLEDFPTGLGLMVPESSECAAKETPYPGYGPASQTATWCTTRYHTAKLKITERELHMDQDPPVKVGDWIAIIEHGKGFAKNSLDHWHCRVQSVDFSHHIQLSDPISRGQSAWTPPQMQPNEQTVRFVVYDKNFDDLTAPQKREMIPMLLDTLPNIDAMNEFLGKDSSEMLLSSWRERISPAALDVLRWIVASNRSCIMQDDENDPAHLVSGMENYMQFRLAQGAPDKEQRFVNAVQSIVSGRNPKHPTLFAWHGSPLYNWHSILREGLYFKEVANGRAYGNGVYLSNHFTTSLGYTGTSAYYSLEWPRSKLKIRTVISLNEVVNAPEKFVHSSPHYVVQQLDWIQPRYLFVPTNSKAAQNGQKSLPADVYDQDPSRKAHGPQGGAVAIPISALSSQRRQALLPPTKEKETKSPKSKTSPKNKKRKRPSKGTITPPPAGPVENDDDDAASVATAFDDIQILLSDDEDDSEEVPATMAPSSKKSRDAPSKTDFEPGMLTEDSLPLLTPPEYATTSATKALQQHLKATLKVQQKEPLHQLGWHVDPNLMSTVYQWIVELHSFDATLPLAKDLKNAKLTSVVLELRFPPRFPMAPPFVRVIRPRFLEFNNGGGGHVTAGGAMCMELLTNSGWLPTASIESVLLQVRMAITNMEPRPARLALGSRRMDYSVGEAVEAYKRACMAHGWEIPEDIQRISWA</sequence>
<keyword evidence="1" id="KW-0328">Glycosyltransferase</keyword>
<feature type="region of interest" description="Disordered" evidence="5">
    <location>
        <begin position="916"/>
        <end position="958"/>
    </location>
</feature>
<dbReference type="PANTHER" id="PTHR21328">
    <property type="entry name" value="POLY ADP-RIBOSE POLYMERASE FAMILY, MEMBER PARP"/>
    <property type="match status" value="1"/>
</dbReference>
<dbReference type="PROSITE" id="PS50127">
    <property type="entry name" value="UBC_2"/>
    <property type="match status" value="1"/>
</dbReference>
<evidence type="ECO:0000313" key="7">
    <source>
        <dbReference type="EMBL" id="OJJ33340.1"/>
    </source>
</evidence>
<reference evidence="8" key="1">
    <citation type="journal article" date="2017" name="Genome Biol.">
        <title>Comparative genomics reveals high biological diversity and specific adaptations in the industrially and medically important fungal genus Aspergillus.</title>
        <authorList>
            <person name="de Vries R.P."/>
            <person name="Riley R."/>
            <person name="Wiebenga A."/>
            <person name="Aguilar-Osorio G."/>
            <person name="Amillis S."/>
            <person name="Uchima C.A."/>
            <person name="Anderluh G."/>
            <person name="Asadollahi M."/>
            <person name="Askin M."/>
            <person name="Barry K."/>
            <person name="Battaglia E."/>
            <person name="Bayram O."/>
            <person name="Benocci T."/>
            <person name="Braus-Stromeyer S.A."/>
            <person name="Caldana C."/>
            <person name="Canovas D."/>
            <person name="Cerqueira G.C."/>
            <person name="Chen F."/>
            <person name="Chen W."/>
            <person name="Choi C."/>
            <person name="Clum A."/>
            <person name="Dos Santos R.A."/>
            <person name="Damasio A.R."/>
            <person name="Diallinas G."/>
            <person name="Emri T."/>
            <person name="Fekete E."/>
            <person name="Flipphi M."/>
            <person name="Freyberg S."/>
            <person name="Gallo A."/>
            <person name="Gournas C."/>
            <person name="Habgood R."/>
            <person name="Hainaut M."/>
            <person name="Harispe M.L."/>
            <person name="Henrissat B."/>
            <person name="Hilden K.S."/>
            <person name="Hope R."/>
            <person name="Hossain A."/>
            <person name="Karabika E."/>
            <person name="Karaffa L."/>
            <person name="Karanyi Z."/>
            <person name="Krasevec N."/>
            <person name="Kuo A."/>
            <person name="Kusch H."/>
            <person name="LaButti K."/>
            <person name="Lagendijk E.L."/>
            <person name="Lapidus A."/>
            <person name="Levasseur A."/>
            <person name="Lindquist E."/>
            <person name="Lipzen A."/>
            <person name="Logrieco A.F."/>
            <person name="MacCabe A."/>
            <person name="Maekelae M.R."/>
            <person name="Malavazi I."/>
            <person name="Melin P."/>
            <person name="Meyer V."/>
            <person name="Mielnichuk N."/>
            <person name="Miskei M."/>
            <person name="Molnar A.P."/>
            <person name="Mule G."/>
            <person name="Ngan C.Y."/>
            <person name="Orejas M."/>
            <person name="Orosz E."/>
            <person name="Ouedraogo J.P."/>
            <person name="Overkamp K.M."/>
            <person name="Park H.-S."/>
            <person name="Perrone G."/>
            <person name="Piumi F."/>
            <person name="Punt P.J."/>
            <person name="Ram A.F."/>
            <person name="Ramon A."/>
            <person name="Rauscher S."/>
            <person name="Record E."/>
            <person name="Riano-Pachon D.M."/>
            <person name="Robert V."/>
            <person name="Roehrig J."/>
            <person name="Ruller R."/>
            <person name="Salamov A."/>
            <person name="Salih N.S."/>
            <person name="Samson R.A."/>
            <person name="Sandor E."/>
            <person name="Sanguinetti M."/>
            <person name="Schuetze T."/>
            <person name="Sepcic K."/>
            <person name="Shelest E."/>
            <person name="Sherlock G."/>
            <person name="Sophianopoulou V."/>
            <person name="Squina F.M."/>
            <person name="Sun H."/>
            <person name="Susca A."/>
            <person name="Todd R.B."/>
            <person name="Tsang A."/>
            <person name="Unkles S.E."/>
            <person name="van de Wiele N."/>
            <person name="van Rossen-Uffink D."/>
            <person name="Oliveira J.V."/>
            <person name="Vesth T.C."/>
            <person name="Visser J."/>
            <person name="Yu J.-H."/>
            <person name="Zhou M."/>
            <person name="Andersen M.R."/>
            <person name="Archer D.B."/>
            <person name="Baker S.E."/>
            <person name="Benoit I."/>
            <person name="Brakhage A.A."/>
            <person name="Braus G.H."/>
            <person name="Fischer R."/>
            <person name="Frisvad J.C."/>
            <person name="Goldman G.H."/>
            <person name="Houbraken J."/>
            <person name="Oakley B."/>
            <person name="Pocsi I."/>
            <person name="Scazzocchio C."/>
            <person name="Seiboth B."/>
            <person name="vanKuyk P.A."/>
            <person name="Wortman J."/>
            <person name="Dyer P.S."/>
            <person name="Grigoriev I.V."/>
        </authorList>
    </citation>
    <scope>NUCLEOTIDE SEQUENCE [LARGE SCALE GENOMIC DNA]</scope>
    <source>
        <strain evidence="8">DTO 134E9</strain>
    </source>
</reference>
<keyword evidence="2" id="KW-0808">Transferase</keyword>
<evidence type="ECO:0000259" key="6">
    <source>
        <dbReference type="PROSITE" id="PS50127"/>
    </source>
</evidence>
<dbReference type="GeneID" id="63744477"/>
<protein>
    <recommendedName>
        <fullName evidence="6">UBC core domain-containing protein</fullName>
    </recommendedName>
</protein>
<name>A0A1L9REI7_ASPWE</name>